<dbReference type="Proteomes" id="UP000008022">
    <property type="component" value="Unassembled WGS sequence"/>
</dbReference>
<accession>A0A0E0RA20</accession>
<dbReference type="AlphaFoldDB" id="A0A0E0RA20"/>
<dbReference type="HOGENOM" id="CLU_1404517_0_0_1"/>
<reference evidence="3" key="1">
    <citation type="submission" date="2013-06" db="EMBL/GenBank/DDBJ databases">
        <authorList>
            <person name="Zhao Q."/>
        </authorList>
    </citation>
    <scope>NUCLEOTIDE SEQUENCE</scope>
    <source>
        <strain evidence="3">cv. W1943</strain>
    </source>
</reference>
<evidence type="ECO:0000313" key="2">
    <source>
        <dbReference type="EnsemblPlants" id="ORUFI11G18960.1"/>
    </source>
</evidence>
<name>A0A0E0RA20_ORYRU</name>
<evidence type="ECO:0000313" key="3">
    <source>
        <dbReference type="Proteomes" id="UP000008022"/>
    </source>
</evidence>
<feature type="region of interest" description="Disordered" evidence="1">
    <location>
        <begin position="7"/>
        <end position="48"/>
    </location>
</feature>
<protein>
    <submittedName>
        <fullName evidence="2">Uncharacterized protein</fullName>
    </submittedName>
</protein>
<feature type="compositionally biased region" description="Basic and acidic residues" evidence="1">
    <location>
        <begin position="32"/>
        <end position="41"/>
    </location>
</feature>
<reference evidence="2" key="2">
    <citation type="submission" date="2015-06" db="UniProtKB">
        <authorList>
            <consortium name="EnsemblPlants"/>
        </authorList>
    </citation>
    <scope>IDENTIFICATION</scope>
</reference>
<sequence length="194" mass="21204">MCVRVLTGEDAAEAAGTTAEPLGADGGQADSPDEKGTDGGSHRLAKRPALLPPTLTLTHFPPTAPLRGDFFVLRRQIPLRRYLQFTTALIQQAAPAAPAPFLAESLRRRSSCSRWRRRSSCRRWQQPWLRHPSWLRAAAILHPATPRRPSCPEPPTPLQSSLCLPSSIRRLGISATGFSTASRRGGTEAAWCTH</sequence>
<organism evidence="2 3">
    <name type="scientific">Oryza rufipogon</name>
    <name type="common">Brownbeard rice</name>
    <name type="synonym">Asian wild rice</name>
    <dbReference type="NCBI Taxonomy" id="4529"/>
    <lineage>
        <taxon>Eukaryota</taxon>
        <taxon>Viridiplantae</taxon>
        <taxon>Streptophyta</taxon>
        <taxon>Embryophyta</taxon>
        <taxon>Tracheophyta</taxon>
        <taxon>Spermatophyta</taxon>
        <taxon>Magnoliopsida</taxon>
        <taxon>Liliopsida</taxon>
        <taxon>Poales</taxon>
        <taxon>Poaceae</taxon>
        <taxon>BOP clade</taxon>
        <taxon>Oryzoideae</taxon>
        <taxon>Oryzeae</taxon>
        <taxon>Oryzinae</taxon>
        <taxon>Oryza</taxon>
    </lineage>
</organism>
<dbReference type="Gramene" id="ORUFI11G18960.1">
    <property type="protein sequence ID" value="ORUFI11G18960.1"/>
    <property type="gene ID" value="ORUFI11G18960"/>
</dbReference>
<keyword evidence="3" id="KW-1185">Reference proteome</keyword>
<dbReference type="OMA" id="SCRRWQQ"/>
<evidence type="ECO:0000256" key="1">
    <source>
        <dbReference type="SAM" id="MobiDB-lite"/>
    </source>
</evidence>
<proteinExistence type="predicted"/>
<dbReference type="EnsemblPlants" id="ORUFI11G18960.1">
    <property type="protein sequence ID" value="ORUFI11G18960.1"/>
    <property type="gene ID" value="ORUFI11G18960"/>
</dbReference>
<feature type="compositionally biased region" description="Low complexity" evidence="1">
    <location>
        <begin position="13"/>
        <end position="23"/>
    </location>
</feature>